<keyword evidence="2" id="KW-0805">Transcription regulation</keyword>
<evidence type="ECO:0000313" key="6">
    <source>
        <dbReference type="EMBL" id="CAD8428673.1"/>
    </source>
</evidence>
<proteinExistence type="inferred from homology"/>
<evidence type="ECO:0000256" key="4">
    <source>
        <dbReference type="ARBA" id="ARBA00023242"/>
    </source>
</evidence>
<comment type="similarity">
    <text evidence="5">Belongs to the TAF10 family.</text>
</comment>
<sequence length="127" mass="14730">MESSRPKRPRPAERSNRENFLSLLKKMDDYEPTIPDAVVEHYLEKVGFAAEDRKITRLVALATQKFLYEIITDAMQHSKIREKKDAKKRKILQMEDLALSLKQHGINVVKPDFLVDSLSTLHNLNNN</sequence>
<dbReference type="InterPro" id="IPR003923">
    <property type="entry name" value="TAF10"/>
</dbReference>
<dbReference type="GO" id="GO:0016251">
    <property type="term" value="F:RNA polymerase II general transcription initiation factor activity"/>
    <property type="evidence" value="ECO:0007669"/>
    <property type="project" value="TreeGrafter"/>
</dbReference>
<accession>A0A7S0GMA7</accession>
<dbReference type="GO" id="GO:0005669">
    <property type="term" value="C:transcription factor TFIID complex"/>
    <property type="evidence" value="ECO:0007669"/>
    <property type="project" value="TreeGrafter"/>
</dbReference>
<keyword evidence="4" id="KW-0539">Nucleus</keyword>
<dbReference type="AlphaFoldDB" id="A0A7S0GMA7"/>
<dbReference type="GO" id="GO:0000124">
    <property type="term" value="C:SAGA complex"/>
    <property type="evidence" value="ECO:0007669"/>
    <property type="project" value="TreeGrafter"/>
</dbReference>
<organism evidence="6">
    <name type="scientific">Amorphochlora amoebiformis</name>
    <dbReference type="NCBI Taxonomy" id="1561963"/>
    <lineage>
        <taxon>Eukaryota</taxon>
        <taxon>Sar</taxon>
        <taxon>Rhizaria</taxon>
        <taxon>Cercozoa</taxon>
        <taxon>Chlorarachniophyceae</taxon>
        <taxon>Amorphochlora</taxon>
    </lineage>
</organism>
<dbReference type="PANTHER" id="PTHR21242">
    <property type="entry name" value="TRANSCRIPTION INITIATION FACTOR TFIID SUBUNIT 10"/>
    <property type="match status" value="1"/>
</dbReference>
<dbReference type="GO" id="GO:1990841">
    <property type="term" value="F:promoter-specific chromatin binding"/>
    <property type="evidence" value="ECO:0007669"/>
    <property type="project" value="TreeGrafter"/>
</dbReference>
<evidence type="ECO:0000256" key="5">
    <source>
        <dbReference type="ARBA" id="ARBA00025730"/>
    </source>
</evidence>
<gene>
    <name evidence="6" type="ORF">LAMO00422_LOCUS350</name>
</gene>
<name>A0A7S0GMA7_9EUKA</name>
<evidence type="ECO:0008006" key="7">
    <source>
        <dbReference type="Google" id="ProtNLM"/>
    </source>
</evidence>
<evidence type="ECO:0000256" key="1">
    <source>
        <dbReference type="ARBA" id="ARBA00004123"/>
    </source>
</evidence>
<dbReference type="PANTHER" id="PTHR21242:SF0">
    <property type="entry name" value="TRANSCRIPTION INITIATION FACTOR TFIID SUBUNIT 10"/>
    <property type="match status" value="1"/>
</dbReference>
<evidence type="ECO:0000256" key="2">
    <source>
        <dbReference type="ARBA" id="ARBA00023015"/>
    </source>
</evidence>
<keyword evidence="3" id="KW-0804">Transcription</keyword>
<dbReference type="CDD" id="cd07982">
    <property type="entry name" value="HFD_TAF10"/>
    <property type="match status" value="1"/>
</dbReference>
<protein>
    <recommendedName>
        <fullName evidence="7">Transcription initiation factor TFIID subunit 10</fullName>
    </recommendedName>
</protein>
<dbReference type="PRINTS" id="PR01443">
    <property type="entry name" value="TFIID30KDSUB"/>
</dbReference>
<evidence type="ECO:0000256" key="3">
    <source>
        <dbReference type="ARBA" id="ARBA00023163"/>
    </source>
</evidence>
<reference evidence="6" key="1">
    <citation type="submission" date="2021-01" db="EMBL/GenBank/DDBJ databases">
        <authorList>
            <person name="Corre E."/>
            <person name="Pelletier E."/>
            <person name="Niang G."/>
            <person name="Scheremetjew M."/>
            <person name="Finn R."/>
            <person name="Kale V."/>
            <person name="Holt S."/>
            <person name="Cochrane G."/>
            <person name="Meng A."/>
            <person name="Brown T."/>
            <person name="Cohen L."/>
        </authorList>
    </citation>
    <scope>NUCLEOTIDE SEQUENCE</scope>
    <source>
        <strain evidence="6">CCMP2058</strain>
    </source>
</reference>
<comment type="subcellular location">
    <subcellularLocation>
        <location evidence="1">Nucleus</location>
    </subcellularLocation>
</comment>
<dbReference type="Pfam" id="PF03540">
    <property type="entry name" value="TAF10"/>
    <property type="match status" value="1"/>
</dbReference>
<dbReference type="EMBL" id="HBEM01000499">
    <property type="protein sequence ID" value="CAD8428673.1"/>
    <property type="molecule type" value="Transcribed_RNA"/>
</dbReference>
<dbReference type="GO" id="GO:0006367">
    <property type="term" value="P:transcription initiation at RNA polymerase II promoter"/>
    <property type="evidence" value="ECO:0007669"/>
    <property type="project" value="TreeGrafter"/>
</dbReference>